<dbReference type="AlphaFoldDB" id="A0AA35VX38"/>
<comment type="cofactor">
    <cofactor evidence="11">
        <name>Fe(2+)</name>
        <dbReference type="ChEBI" id="CHEBI:29033"/>
    </cofactor>
</comment>
<feature type="transmembrane region" description="Helical" evidence="12">
    <location>
        <begin position="235"/>
        <end position="257"/>
    </location>
</feature>
<dbReference type="Pfam" id="PF00487">
    <property type="entry name" value="FA_desaturase"/>
    <property type="match status" value="1"/>
</dbReference>
<evidence type="ECO:0000256" key="5">
    <source>
        <dbReference type="ARBA" id="ARBA00022832"/>
    </source>
</evidence>
<keyword evidence="5" id="KW-0276">Fatty acid metabolism</keyword>
<keyword evidence="6 12" id="KW-1133">Transmembrane helix</keyword>
<evidence type="ECO:0000256" key="1">
    <source>
        <dbReference type="ARBA" id="ARBA00004141"/>
    </source>
</evidence>
<evidence type="ECO:0000256" key="9">
    <source>
        <dbReference type="ARBA" id="ARBA00023098"/>
    </source>
</evidence>
<comment type="pathway">
    <text evidence="2">Lipid metabolism.</text>
</comment>
<evidence type="ECO:0000259" key="13">
    <source>
        <dbReference type="Pfam" id="PF00487"/>
    </source>
</evidence>
<evidence type="ECO:0000256" key="11">
    <source>
        <dbReference type="RuleBase" id="RU000581"/>
    </source>
</evidence>
<evidence type="ECO:0000256" key="3">
    <source>
        <dbReference type="ARBA" id="ARBA00009295"/>
    </source>
</evidence>
<dbReference type="GO" id="GO:0005789">
    <property type="term" value="C:endoplasmic reticulum membrane"/>
    <property type="evidence" value="ECO:0007669"/>
    <property type="project" value="TreeGrafter"/>
</dbReference>
<feature type="domain" description="Fatty acid desaturase" evidence="13">
    <location>
        <begin position="127"/>
        <end position="343"/>
    </location>
</feature>
<evidence type="ECO:0000256" key="6">
    <source>
        <dbReference type="ARBA" id="ARBA00022989"/>
    </source>
</evidence>
<dbReference type="InterPro" id="IPR015876">
    <property type="entry name" value="Acyl-CoA_DS"/>
</dbReference>
<dbReference type="CDD" id="cd03505">
    <property type="entry name" value="Delta9-FADS-like"/>
    <property type="match status" value="1"/>
</dbReference>
<protein>
    <recommendedName>
        <fullName evidence="13">Fatty acid desaturase domain-containing protein</fullName>
    </recommendedName>
</protein>
<dbReference type="Proteomes" id="UP001177003">
    <property type="component" value="Chromosome 2"/>
</dbReference>
<keyword evidence="15" id="KW-1185">Reference proteome</keyword>
<comment type="subcellular location">
    <subcellularLocation>
        <location evidence="1">Membrane</location>
        <topology evidence="1">Multi-pass membrane protein</topology>
    </subcellularLocation>
</comment>
<keyword evidence="8" id="KW-0408">Iron</keyword>
<reference evidence="14" key="1">
    <citation type="submission" date="2023-04" db="EMBL/GenBank/DDBJ databases">
        <authorList>
            <person name="Vijverberg K."/>
            <person name="Xiong W."/>
            <person name="Schranz E."/>
        </authorList>
    </citation>
    <scope>NUCLEOTIDE SEQUENCE</scope>
</reference>
<comment type="domain">
    <text evidence="11">The histidine box domains are involved in binding the catalytic metal ions.</text>
</comment>
<keyword evidence="10 12" id="KW-0472">Membrane</keyword>
<comment type="similarity">
    <text evidence="3 11">Belongs to the fatty acid desaturase type 1 family.</text>
</comment>
<dbReference type="InterPro" id="IPR005804">
    <property type="entry name" value="FA_desaturase_dom"/>
</dbReference>
<dbReference type="EMBL" id="OX465078">
    <property type="protein sequence ID" value="CAI9271717.1"/>
    <property type="molecule type" value="Genomic_DNA"/>
</dbReference>
<evidence type="ECO:0000256" key="12">
    <source>
        <dbReference type="SAM" id="Phobius"/>
    </source>
</evidence>
<evidence type="ECO:0000256" key="7">
    <source>
        <dbReference type="ARBA" id="ARBA00023002"/>
    </source>
</evidence>
<keyword evidence="11" id="KW-0444">Lipid biosynthesis</keyword>
<name>A0AA35VX38_LACSI</name>
<keyword evidence="11" id="KW-0275">Fatty acid biosynthesis</keyword>
<sequence>MSLAIHPNFQISKNHKWRTCLAIIPSNRIYKTKTQTSMPCFTSLQPPSTSPLRIKTRDHVTRVAAAASAAEVLDDSTSEFEKRPKGWFWFRKWDSEDVASICWFVGIHVLAAFAPFVLDSGAIRVAVGLGLLSGFGVTLGYHRLLCHRSFKVPKWLEYFFAYCGAHAFQRDPMFYVNTHLAHHKYTDTDRDPVAPIRGFWYSNLGWFCNNDYVASKCGEPKGGEYSKVSELKSQWFYRFLHDTYFWHPAALAALLYLRGGFSYLVWAMGMRAVVVHHLASLASSVSHKWGERPWDCPDTSTNNWWVALLTLGEGWHNNHHAFQRSARHGFEWWQLDLTWELIRFLQFVGLATDVKLVSEADKRRFSLKWAQSKQKKNETVKKEQGNPREVSPQPFPIQPVPLRVLFHRSKKARSCFFCFLLRVSKPNENPPVPISFCFSSPLLVRFPLTQSSSDQGWRLHFSRAANKMIYTPFNGPQFSTVVP</sequence>
<dbReference type="GO" id="GO:0016717">
    <property type="term" value="F:oxidoreductase activity, acting on paired donors, with oxidation of a pair of donors resulting in the reduction of molecular oxygen to two molecules of water"/>
    <property type="evidence" value="ECO:0007669"/>
    <property type="project" value="InterPro"/>
</dbReference>
<keyword evidence="9" id="KW-0443">Lipid metabolism</keyword>
<gene>
    <name evidence="14" type="ORF">LSALG_LOCUS11979</name>
</gene>
<keyword evidence="4 11" id="KW-0812">Transmembrane</keyword>
<evidence type="ECO:0000256" key="2">
    <source>
        <dbReference type="ARBA" id="ARBA00005189"/>
    </source>
</evidence>
<dbReference type="PRINTS" id="PR00075">
    <property type="entry name" value="FACDDSATRASE"/>
</dbReference>
<evidence type="ECO:0000256" key="10">
    <source>
        <dbReference type="ARBA" id="ARBA00023136"/>
    </source>
</evidence>
<dbReference type="PANTHER" id="PTHR11351:SF75">
    <property type="entry name" value="ACYL-COA DESATURASE"/>
    <property type="match status" value="1"/>
</dbReference>
<dbReference type="GO" id="GO:0042761">
    <property type="term" value="P:very long-chain fatty acid biosynthetic process"/>
    <property type="evidence" value="ECO:0007669"/>
    <property type="project" value="TreeGrafter"/>
</dbReference>
<organism evidence="14 15">
    <name type="scientific">Lactuca saligna</name>
    <name type="common">Willowleaf lettuce</name>
    <dbReference type="NCBI Taxonomy" id="75948"/>
    <lineage>
        <taxon>Eukaryota</taxon>
        <taxon>Viridiplantae</taxon>
        <taxon>Streptophyta</taxon>
        <taxon>Embryophyta</taxon>
        <taxon>Tracheophyta</taxon>
        <taxon>Spermatophyta</taxon>
        <taxon>Magnoliopsida</taxon>
        <taxon>eudicotyledons</taxon>
        <taxon>Gunneridae</taxon>
        <taxon>Pentapetalae</taxon>
        <taxon>asterids</taxon>
        <taxon>campanulids</taxon>
        <taxon>Asterales</taxon>
        <taxon>Asteraceae</taxon>
        <taxon>Cichorioideae</taxon>
        <taxon>Cichorieae</taxon>
        <taxon>Lactucinae</taxon>
        <taxon>Lactuca</taxon>
    </lineage>
</organism>
<evidence type="ECO:0000256" key="4">
    <source>
        <dbReference type="ARBA" id="ARBA00022692"/>
    </source>
</evidence>
<evidence type="ECO:0000313" key="15">
    <source>
        <dbReference type="Proteomes" id="UP001177003"/>
    </source>
</evidence>
<accession>A0AA35VX38</accession>
<feature type="transmembrane region" description="Helical" evidence="12">
    <location>
        <begin position="98"/>
        <end position="116"/>
    </location>
</feature>
<dbReference type="PANTHER" id="PTHR11351">
    <property type="entry name" value="ACYL-COA DESATURASE"/>
    <property type="match status" value="1"/>
</dbReference>
<evidence type="ECO:0000313" key="14">
    <source>
        <dbReference type="EMBL" id="CAI9271717.1"/>
    </source>
</evidence>
<proteinExistence type="inferred from homology"/>
<feature type="transmembrane region" description="Helical" evidence="12">
    <location>
        <begin position="122"/>
        <end position="141"/>
    </location>
</feature>
<keyword evidence="7 11" id="KW-0560">Oxidoreductase</keyword>
<evidence type="ECO:0000256" key="8">
    <source>
        <dbReference type="ARBA" id="ARBA00023004"/>
    </source>
</evidence>